<dbReference type="Gene3D" id="3.30.70.2970">
    <property type="entry name" value="Protein of unknown function (DUF541), domain 2"/>
    <property type="match status" value="1"/>
</dbReference>
<dbReference type="Pfam" id="PF04402">
    <property type="entry name" value="SIMPL"/>
    <property type="match status" value="1"/>
</dbReference>
<comment type="caution">
    <text evidence="1">The sequence shown here is derived from an EMBL/GenBank/DDBJ whole genome shotgun (WGS) entry which is preliminary data.</text>
</comment>
<organism evidence="1 2">
    <name type="scientific">Microbacterium aurantiacum</name>
    <dbReference type="NCBI Taxonomy" id="162393"/>
    <lineage>
        <taxon>Bacteria</taxon>
        <taxon>Bacillati</taxon>
        <taxon>Actinomycetota</taxon>
        <taxon>Actinomycetes</taxon>
        <taxon>Micrococcales</taxon>
        <taxon>Microbacteriaceae</taxon>
        <taxon>Microbacterium</taxon>
    </lineage>
</organism>
<dbReference type="AlphaFoldDB" id="A0A0M9VKS3"/>
<protein>
    <submittedName>
        <fullName evidence="1">Neuraminidase</fullName>
    </submittedName>
</protein>
<dbReference type="OrthoDB" id="3724496at2"/>
<proteinExistence type="predicted"/>
<keyword evidence="2" id="KW-1185">Reference proteome</keyword>
<dbReference type="Proteomes" id="UP000037737">
    <property type="component" value="Unassembled WGS sequence"/>
</dbReference>
<dbReference type="KEGG" id="mcw:A8L33_11745"/>
<dbReference type="PATRIC" id="fig|84292.3.peg.2279"/>
<reference evidence="1" key="1">
    <citation type="submission" date="2015-04" db="EMBL/GenBank/DDBJ databases">
        <title>Complete genome sequence of Microbacterium chocolatum SIT 101, a bacterium enantioselectively hydrolyzing mesomeric diesters.</title>
        <authorList>
            <person name="Li X."/>
            <person name="Xu Y."/>
        </authorList>
    </citation>
    <scope>NUCLEOTIDE SEQUENCE [LARGE SCALE GENOMIC DNA]</scope>
    <source>
        <strain evidence="1">SIT 101</strain>
    </source>
</reference>
<dbReference type="EMBL" id="LAVO01000011">
    <property type="protein sequence ID" value="KOS10389.1"/>
    <property type="molecule type" value="Genomic_DNA"/>
</dbReference>
<dbReference type="InterPro" id="IPR007497">
    <property type="entry name" value="SIMPL/DUF541"/>
</dbReference>
<evidence type="ECO:0000313" key="1">
    <source>
        <dbReference type="EMBL" id="KOS10389.1"/>
    </source>
</evidence>
<name>A0A0M9VKS3_9MICO</name>
<accession>A0A0M9VKS3</accession>
<evidence type="ECO:0000313" key="2">
    <source>
        <dbReference type="Proteomes" id="UP000037737"/>
    </source>
</evidence>
<sequence length="221" mass="23758">MSEVIISVRGEHEVRVAPEEAVVHLSVRTEGAVRSEVVARNAALTDPLRADLDRRLASGTVLRWASDRASVWSERPWHPEGARLDPVHHATVDVTAAFADFDALSGWVTEVADVDGVHLVGIQWLLGAETRVRLEEEAATTAVGVAVARARAYAGALGLFAVEAEHIADVGLLAESGDRTERRSAPLMAAAAFRDANAPSVQLRPEELVITAAIEARFRAH</sequence>
<gene>
    <name evidence="1" type="ORF">XI38_11190</name>
</gene>
<dbReference type="Gene3D" id="3.30.110.170">
    <property type="entry name" value="Protein of unknown function (DUF541), domain 1"/>
    <property type="match status" value="1"/>
</dbReference>